<evidence type="ECO:0000256" key="8">
    <source>
        <dbReference type="ARBA" id="ARBA00023306"/>
    </source>
</evidence>
<dbReference type="Gene3D" id="3.65.10.10">
    <property type="entry name" value="Enolpyruvate transferase domain"/>
    <property type="match status" value="2"/>
</dbReference>
<dbReference type="GO" id="GO:0051301">
    <property type="term" value="P:cell division"/>
    <property type="evidence" value="ECO:0007669"/>
    <property type="project" value="UniProtKB-KW"/>
</dbReference>
<keyword evidence="6 13" id="KW-0133">Cell shape</keyword>
<dbReference type="EMBL" id="WMII01000008">
    <property type="protein sequence ID" value="MTH64672.1"/>
    <property type="molecule type" value="Genomic_DNA"/>
</dbReference>
<evidence type="ECO:0000259" key="14">
    <source>
        <dbReference type="Pfam" id="PF00275"/>
    </source>
</evidence>
<keyword evidence="9 13" id="KW-0961">Cell wall biogenesis/degradation</keyword>
<dbReference type="InterPro" id="IPR005750">
    <property type="entry name" value="UDP_GlcNAc_COvinyl_MurA"/>
</dbReference>
<evidence type="ECO:0000256" key="3">
    <source>
        <dbReference type="ARBA" id="ARBA00022490"/>
    </source>
</evidence>
<comment type="catalytic activity">
    <reaction evidence="12 13">
        <text>phosphoenolpyruvate + UDP-N-acetyl-alpha-D-glucosamine = UDP-N-acetyl-3-O-(1-carboxyvinyl)-alpha-D-glucosamine + phosphate</text>
        <dbReference type="Rhea" id="RHEA:18681"/>
        <dbReference type="ChEBI" id="CHEBI:43474"/>
        <dbReference type="ChEBI" id="CHEBI:57705"/>
        <dbReference type="ChEBI" id="CHEBI:58702"/>
        <dbReference type="ChEBI" id="CHEBI:68483"/>
        <dbReference type="EC" id="2.5.1.7"/>
    </reaction>
</comment>
<proteinExistence type="inferred from homology"/>
<dbReference type="GO" id="GO:0008760">
    <property type="term" value="F:UDP-N-acetylglucosamine 1-carboxyvinyltransferase activity"/>
    <property type="evidence" value="ECO:0007669"/>
    <property type="project" value="UniProtKB-UniRule"/>
</dbReference>
<evidence type="ECO:0000256" key="13">
    <source>
        <dbReference type="HAMAP-Rule" id="MF_00111"/>
    </source>
</evidence>
<feature type="binding site" evidence="13">
    <location>
        <position position="308"/>
    </location>
    <ligand>
        <name>UDP-N-acetyl-alpha-D-glucosamine</name>
        <dbReference type="ChEBI" id="CHEBI:57705"/>
    </ligand>
</feature>
<dbReference type="CDD" id="cd01555">
    <property type="entry name" value="UdpNAET"/>
    <property type="match status" value="1"/>
</dbReference>
<protein>
    <recommendedName>
        <fullName evidence="13">UDP-N-acetylglucosamine 1-carboxyvinyltransferase</fullName>
        <ecNumber evidence="13">2.5.1.7</ecNumber>
    </recommendedName>
    <alternativeName>
        <fullName evidence="13">Enoylpyruvate transferase</fullName>
    </alternativeName>
    <alternativeName>
        <fullName evidence="13">UDP-N-acetylglucosamine enolpyruvyl transferase</fullName>
        <shortName evidence="13">EPT</shortName>
    </alternativeName>
</protein>
<dbReference type="GO" id="GO:0005737">
    <property type="term" value="C:cytoplasm"/>
    <property type="evidence" value="ECO:0007669"/>
    <property type="project" value="UniProtKB-SubCell"/>
</dbReference>
<keyword evidence="16" id="KW-1185">Reference proteome</keyword>
<keyword evidence="5 13" id="KW-0808">Transferase</keyword>
<organism evidence="15 16">
    <name type="scientific">Paracoccus shanxieyensis</name>
    <dbReference type="NCBI Taxonomy" id="2675752"/>
    <lineage>
        <taxon>Bacteria</taxon>
        <taxon>Pseudomonadati</taxon>
        <taxon>Pseudomonadota</taxon>
        <taxon>Alphaproteobacteria</taxon>
        <taxon>Rhodobacterales</taxon>
        <taxon>Paracoccaceae</taxon>
        <taxon>Paracoccus</taxon>
    </lineage>
</organism>
<reference evidence="15 16" key="1">
    <citation type="submission" date="2019-11" db="EMBL/GenBank/DDBJ databases">
        <authorList>
            <person name="Dong K."/>
        </authorList>
    </citation>
    <scope>NUCLEOTIDE SEQUENCE [LARGE SCALE GENOMIC DNA]</scope>
    <source>
        <strain evidence="15 16">DK608</strain>
    </source>
</reference>
<comment type="pathway">
    <text evidence="2 13">Cell wall biogenesis; peptidoglycan biosynthesis.</text>
</comment>
<dbReference type="SUPFAM" id="SSF55205">
    <property type="entry name" value="EPT/RTPC-like"/>
    <property type="match status" value="1"/>
</dbReference>
<feature type="binding site" evidence="13">
    <location>
        <position position="330"/>
    </location>
    <ligand>
        <name>UDP-N-acetyl-alpha-D-glucosamine</name>
        <dbReference type="ChEBI" id="CHEBI:57705"/>
    </ligand>
</feature>
<dbReference type="InterPro" id="IPR050068">
    <property type="entry name" value="MurA_subfamily"/>
</dbReference>
<dbReference type="NCBIfam" id="TIGR01072">
    <property type="entry name" value="murA"/>
    <property type="match status" value="1"/>
</dbReference>
<feature type="binding site" evidence="13">
    <location>
        <position position="94"/>
    </location>
    <ligand>
        <name>UDP-N-acetyl-alpha-D-glucosamine</name>
        <dbReference type="ChEBI" id="CHEBI:57705"/>
    </ligand>
</feature>
<dbReference type="PANTHER" id="PTHR43783">
    <property type="entry name" value="UDP-N-ACETYLGLUCOSAMINE 1-CARBOXYVINYLTRANSFERASE"/>
    <property type="match status" value="1"/>
</dbReference>
<dbReference type="RefSeq" id="WP_155044549.1">
    <property type="nucleotide sequence ID" value="NZ_WMIH01000008.1"/>
</dbReference>
<accession>A0A6L6IZT2</accession>
<evidence type="ECO:0000256" key="4">
    <source>
        <dbReference type="ARBA" id="ARBA00022618"/>
    </source>
</evidence>
<keyword evidence="10 13" id="KW-0670">Pyruvate</keyword>
<evidence type="ECO:0000256" key="6">
    <source>
        <dbReference type="ARBA" id="ARBA00022960"/>
    </source>
</evidence>
<evidence type="ECO:0000256" key="10">
    <source>
        <dbReference type="ARBA" id="ARBA00023317"/>
    </source>
</evidence>
<comment type="caution">
    <text evidence="15">The sequence shown here is derived from an EMBL/GenBank/DDBJ whole genome shotgun (WGS) entry which is preliminary data.</text>
</comment>
<feature type="active site" description="Proton donor" evidence="13">
    <location>
        <position position="118"/>
    </location>
</feature>
<dbReference type="NCBIfam" id="NF006873">
    <property type="entry name" value="PRK09369.1"/>
    <property type="match status" value="1"/>
</dbReference>
<keyword evidence="4 13" id="KW-0132">Cell division</keyword>
<feature type="binding site" evidence="13">
    <location>
        <begin position="22"/>
        <end position="23"/>
    </location>
    <ligand>
        <name>phosphoenolpyruvate</name>
        <dbReference type="ChEBI" id="CHEBI:58702"/>
    </ligand>
</feature>
<dbReference type="PANTHER" id="PTHR43783:SF1">
    <property type="entry name" value="UDP-N-ACETYLGLUCOSAMINE 1-CARBOXYVINYLTRANSFERASE"/>
    <property type="match status" value="1"/>
</dbReference>
<feature type="domain" description="Enolpyruvate transferase" evidence="14">
    <location>
        <begin position="7"/>
        <end position="409"/>
    </location>
</feature>
<gene>
    <name evidence="13 15" type="primary">murA</name>
    <name evidence="15" type="ORF">GL284_10345</name>
</gene>
<dbReference type="InterPro" id="IPR036968">
    <property type="entry name" value="Enolpyruvate_Tfrase_sf"/>
</dbReference>
<dbReference type="HAMAP" id="MF_00111">
    <property type="entry name" value="MurA"/>
    <property type="match status" value="1"/>
</dbReference>
<dbReference type="InterPro" id="IPR013792">
    <property type="entry name" value="RNA3'P_cycl/enolpyr_Trfase_a/b"/>
</dbReference>
<dbReference type="InterPro" id="IPR001986">
    <property type="entry name" value="Enolpyruvate_Tfrase_dom"/>
</dbReference>
<evidence type="ECO:0000313" key="15">
    <source>
        <dbReference type="EMBL" id="MTH64672.1"/>
    </source>
</evidence>
<keyword evidence="7 13" id="KW-0573">Peptidoglycan synthesis</keyword>
<evidence type="ECO:0000256" key="7">
    <source>
        <dbReference type="ARBA" id="ARBA00022984"/>
    </source>
</evidence>
<evidence type="ECO:0000256" key="9">
    <source>
        <dbReference type="ARBA" id="ARBA00023316"/>
    </source>
</evidence>
<name>A0A6L6IZT2_9RHOB</name>
<dbReference type="AlphaFoldDB" id="A0A6L6IZT2"/>
<evidence type="ECO:0000256" key="12">
    <source>
        <dbReference type="ARBA" id="ARBA00047527"/>
    </source>
</evidence>
<keyword evidence="8 13" id="KW-0131">Cell cycle</keyword>
<dbReference type="Proteomes" id="UP000478740">
    <property type="component" value="Unassembled WGS sequence"/>
</dbReference>
<dbReference type="Pfam" id="PF00275">
    <property type="entry name" value="EPSP_synthase"/>
    <property type="match status" value="1"/>
</dbReference>
<comment type="subcellular location">
    <subcellularLocation>
        <location evidence="1 13">Cytoplasm</location>
    </subcellularLocation>
</comment>
<dbReference type="GO" id="GO:0071555">
    <property type="term" value="P:cell wall organization"/>
    <property type="evidence" value="ECO:0007669"/>
    <property type="project" value="UniProtKB-KW"/>
</dbReference>
<evidence type="ECO:0000256" key="11">
    <source>
        <dbReference type="ARBA" id="ARBA00038367"/>
    </source>
</evidence>
<evidence type="ECO:0000256" key="1">
    <source>
        <dbReference type="ARBA" id="ARBA00004496"/>
    </source>
</evidence>
<dbReference type="FunFam" id="3.65.10.10:FF:000001">
    <property type="entry name" value="UDP-N-acetylglucosamine 1-carboxyvinyltransferase"/>
    <property type="match status" value="1"/>
</dbReference>
<comment type="caution">
    <text evidence="13">Lacks conserved residue(s) required for the propagation of feature annotation.</text>
</comment>
<sequence length="425" mass="44605">MDQIIVRGNGPLHGEIPIAGAKNACLTLMPATLLTDQPLTLTNAPRLSDIRTMTALLQSLGAEVASLNDGTVLALSSHGLDNHTADYDIVRKMRASILVLGPMLARDGHAIVSLPGGCAIGARPVDLHLKALEAMGAELDLRDGYVHAKAAGGLKGAVIDFPVVSVGATENALMAATLARGTTVLKNAAREPEIVDLAQCLRRMGAQIEGEGSSTITIQGVQALGGATHPVVTDRIELGTYMLAPAICGGEVELLGGRIDLLAAFCEKLDQAGVSVTETARGLKVARKNGRIRAVDVVTEPFPGFPTDLQAQMMALLCTAEGTSVLEETIFENRFMHAPELARMGARIEVHGGHATVHGVAKMRGAPVMATDLRASVSLILAGLAAEGETIVSRVYHLDRGYEKVVRKLRGVGADIERIKEPADA</sequence>
<dbReference type="GO" id="GO:0019277">
    <property type="term" value="P:UDP-N-acetylgalactosamine biosynthetic process"/>
    <property type="evidence" value="ECO:0007669"/>
    <property type="project" value="InterPro"/>
</dbReference>
<comment type="similarity">
    <text evidence="11 13">Belongs to the EPSP synthase family. MurA subfamily.</text>
</comment>
<keyword evidence="3 13" id="KW-0963">Cytoplasm</keyword>
<evidence type="ECO:0000256" key="2">
    <source>
        <dbReference type="ARBA" id="ARBA00004752"/>
    </source>
</evidence>
<evidence type="ECO:0000256" key="5">
    <source>
        <dbReference type="ARBA" id="ARBA00022679"/>
    </source>
</evidence>
<comment type="function">
    <text evidence="13">Cell wall formation. Adds enolpyruvyl to UDP-N-acetylglucosamine.</text>
</comment>
<feature type="modified residue" description="2-(S-cysteinyl)pyruvic acid O-phosphothioketal" evidence="13">
    <location>
        <position position="118"/>
    </location>
</feature>
<dbReference type="UniPathway" id="UPA00219"/>
<dbReference type="GO" id="GO:0008360">
    <property type="term" value="P:regulation of cell shape"/>
    <property type="evidence" value="ECO:0007669"/>
    <property type="project" value="UniProtKB-KW"/>
</dbReference>
<dbReference type="GO" id="GO:0009252">
    <property type="term" value="P:peptidoglycan biosynthetic process"/>
    <property type="evidence" value="ECO:0007669"/>
    <property type="project" value="UniProtKB-UniRule"/>
</dbReference>
<dbReference type="EC" id="2.5.1.7" evidence="13"/>
<feature type="binding site" evidence="13">
    <location>
        <begin position="123"/>
        <end position="127"/>
    </location>
    <ligand>
        <name>UDP-N-acetyl-alpha-D-glucosamine</name>
        <dbReference type="ChEBI" id="CHEBI:57705"/>
    </ligand>
</feature>
<evidence type="ECO:0000313" key="16">
    <source>
        <dbReference type="Proteomes" id="UP000478740"/>
    </source>
</evidence>